<feature type="repeat" description="PPR" evidence="2">
    <location>
        <begin position="72"/>
        <end position="106"/>
    </location>
</feature>
<comment type="caution">
    <text evidence="3">The sequence shown here is derived from an EMBL/GenBank/DDBJ whole genome shotgun (WGS) entry which is preliminary data.</text>
</comment>
<protein>
    <recommendedName>
        <fullName evidence="5">Pentatricopeptide repeat-containing protein</fullName>
    </recommendedName>
</protein>
<dbReference type="Proteomes" id="UP000825935">
    <property type="component" value="Chromosome 12"/>
</dbReference>
<dbReference type="PANTHER" id="PTHR24015">
    <property type="entry name" value="OS07G0578800 PROTEIN-RELATED"/>
    <property type="match status" value="1"/>
</dbReference>
<dbReference type="InterPro" id="IPR046960">
    <property type="entry name" value="PPR_At4g14850-like_plant"/>
</dbReference>
<feature type="repeat" description="PPR" evidence="2">
    <location>
        <begin position="276"/>
        <end position="310"/>
    </location>
</feature>
<dbReference type="Gene3D" id="1.25.40.10">
    <property type="entry name" value="Tetratricopeptide repeat domain"/>
    <property type="match status" value="5"/>
</dbReference>
<evidence type="ECO:0008006" key="5">
    <source>
        <dbReference type="Google" id="ProtNLM"/>
    </source>
</evidence>
<keyword evidence="1" id="KW-0677">Repeat</keyword>
<evidence type="ECO:0000256" key="2">
    <source>
        <dbReference type="PROSITE-ProRule" id="PRU00708"/>
    </source>
</evidence>
<reference evidence="3" key="1">
    <citation type="submission" date="2021-08" db="EMBL/GenBank/DDBJ databases">
        <title>WGS assembly of Ceratopteris richardii.</title>
        <authorList>
            <person name="Marchant D.B."/>
            <person name="Chen G."/>
            <person name="Jenkins J."/>
            <person name="Shu S."/>
            <person name="Leebens-Mack J."/>
            <person name="Grimwood J."/>
            <person name="Schmutz J."/>
            <person name="Soltis P."/>
            <person name="Soltis D."/>
            <person name="Chen Z.-H."/>
        </authorList>
    </citation>
    <scope>NUCLEOTIDE SEQUENCE</scope>
    <source>
        <strain evidence="3">Whitten #5841</strain>
        <tissue evidence="3">Leaf</tissue>
    </source>
</reference>
<proteinExistence type="predicted"/>
<feature type="repeat" description="PPR" evidence="2">
    <location>
        <begin position="378"/>
        <end position="412"/>
    </location>
</feature>
<organism evidence="3 4">
    <name type="scientific">Ceratopteris richardii</name>
    <name type="common">Triangle waterfern</name>
    <dbReference type="NCBI Taxonomy" id="49495"/>
    <lineage>
        <taxon>Eukaryota</taxon>
        <taxon>Viridiplantae</taxon>
        <taxon>Streptophyta</taxon>
        <taxon>Embryophyta</taxon>
        <taxon>Tracheophyta</taxon>
        <taxon>Polypodiopsida</taxon>
        <taxon>Polypodiidae</taxon>
        <taxon>Polypodiales</taxon>
        <taxon>Pteridineae</taxon>
        <taxon>Pteridaceae</taxon>
        <taxon>Parkerioideae</taxon>
        <taxon>Ceratopteris</taxon>
    </lineage>
</organism>
<dbReference type="InterPro" id="IPR011990">
    <property type="entry name" value="TPR-like_helical_dom_sf"/>
</dbReference>
<dbReference type="FunFam" id="1.25.40.10:FF:000344">
    <property type="entry name" value="Pentatricopeptide repeat-containing protein"/>
    <property type="match status" value="1"/>
</dbReference>
<evidence type="ECO:0000256" key="1">
    <source>
        <dbReference type="ARBA" id="ARBA00022737"/>
    </source>
</evidence>
<keyword evidence="4" id="KW-1185">Reference proteome</keyword>
<dbReference type="GO" id="GO:0003723">
    <property type="term" value="F:RNA binding"/>
    <property type="evidence" value="ECO:0007669"/>
    <property type="project" value="InterPro"/>
</dbReference>
<dbReference type="InterPro" id="IPR002885">
    <property type="entry name" value="PPR_rpt"/>
</dbReference>
<dbReference type="OrthoDB" id="185373at2759"/>
<dbReference type="NCBIfam" id="TIGR00756">
    <property type="entry name" value="PPR"/>
    <property type="match status" value="4"/>
</dbReference>
<dbReference type="FunFam" id="1.25.40.10:FF:000285">
    <property type="entry name" value="Pentatricopeptide repeat-containing protein, chloroplastic"/>
    <property type="match status" value="1"/>
</dbReference>
<evidence type="ECO:0000313" key="4">
    <source>
        <dbReference type="Proteomes" id="UP000825935"/>
    </source>
</evidence>
<dbReference type="Pfam" id="PF13041">
    <property type="entry name" value="PPR_2"/>
    <property type="match status" value="5"/>
</dbReference>
<sequence length="627" mass="69572">MSNLPSMDGLLHVLQVCRFERSQSCALYSHTCVCSWGLDASPELEHNVVSVLAESGLLTIAWNLFLKLKYRSVCSWNSLLTGFIRFGNPYHAINLYEKMQADHFTPNDHTYVALLKACTDLKAISAGARIHAEISAKSYLACNLHINSTLVHMYATSGLLVKAREIFDSIPDPSIVSWNALVAGYVRHGYGSQALHCFIQMHEAGIAPNEITYVCVLKACGITKALEMGRNVHAEVSRKNLVMNNSIIQGALVDMYAKCGLLKIAQGVFDKLPTRCLITWTALISGYANHGYGIEALDCCEEMRIEGISPNSVTFACSLKACGIVGAKGKGSEIHVEVSQNGLLWLNPVIGNALLSMYINCEMLSRAEEVFKELTSRDVVTWNILIAGYTKYELHEEALDLFNQMIQDGYRPDAVTYIFILKCCGIVRAGDVVIEIHIELARQGLLEKEPEVNNAMVHTYAKCGCLRASQEVFYRSQTQDVVAWTAYILGFIEHNHASEALRCYTQMQLEGVYPNAITYICLLKACGMTKSKCKGQLLHAQIVNNKLLAADPSVSDALIHMYADCGSLSKVKEVLDRRSAPVESLWDSMLDAYANHRHCEKPFIFPDIMTSNELFPDTVTCLSCMRA</sequence>
<dbReference type="AlphaFoldDB" id="A0A8T2TP31"/>
<name>A0A8T2TP31_CERRI</name>
<accession>A0A8T2TP31</accession>
<feature type="repeat" description="PPR" evidence="2">
    <location>
        <begin position="480"/>
        <end position="514"/>
    </location>
</feature>
<evidence type="ECO:0000313" key="3">
    <source>
        <dbReference type="EMBL" id="KAH7423543.1"/>
    </source>
</evidence>
<feature type="repeat" description="PPR" evidence="2">
    <location>
        <begin position="174"/>
        <end position="208"/>
    </location>
</feature>
<dbReference type="GO" id="GO:0009451">
    <property type="term" value="P:RNA modification"/>
    <property type="evidence" value="ECO:0007669"/>
    <property type="project" value="InterPro"/>
</dbReference>
<dbReference type="EMBL" id="CM035417">
    <property type="protein sequence ID" value="KAH7423543.1"/>
    <property type="molecule type" value="Genomic_DNA"/>
</dbReference>
<gene>
    <name evidence="3" type="ORF">KP509_12G060500</name>
</gene>
<dbReference type="PROSITE" id="PS51375">
    <property type="entry name" value="PPR"/>
    <property type="match status" value="5"/>
</dbReference>